<keyword evidence="1" id="KW-1133">Transmembrane helix</keyword>
<evidence type="ECO:0000256" key="1">
    <source>
        <dbReference type="SAM" id="Phobius"/>
    </source>
</evidence>
<keyword evidence="1" id="KW-0472">Membrane</keyword>
<protein>
    <recommendedName>
        <fullName evidence="4">PH domain-containing protein</fullName>
    </recommendedName>
</protein>
<dbReference type="OrthoDB" id="4231210at2"/>
<dbReference type="Proteomes" id="UP000033699">
    <property type="component" value="Unassembled WGS sequence"/>
</dbReference>
<evidence type="ECO:0000313" key="3">
    <source>
        <dbReference type="Proteomes" id="UP000033699"/>
    </source>
</evidence>
<feature type="transmembrane region" description="Helical" evidence="1">
    <location>
        <begin position="166"/>
        <end position="185"/>
    </location>
</feature>
<dbReference type="EMBL" id="JZKH01000050">
    <property type="protein sequence ID" value="KJS60129.1"/>
    <property type="molecule type" value="Genomic_DNA"/>
</dbReference>
<dbReference type="PATRIC" id="fig|359131.3.peg.5486"/>
<evidence type="ECO:0000313" key="2">
    <source>
        <dbReference type="EMBL" id="KJS60129.1"/>
    </source>
</evidence>
<gene>
    <name evidence="2" type="ORF">VM95_23025</name>
</gene>
<name>A0A0F2TA92_STRR3</name>
<keyword evidence="1" id="KW-0812">Transmembrane</keyword>
<accession>A0A0F2TA92</accession>
<proteinExistence type="predicted"/>
<dbReference type="RefSeq" id="WP_045699948.1">
    <property type="nucleotide sequence ID" value="NZ_JZKH01000050.1"/>
</dbReference>
<feature type="transmembrane region" description="Helical" evidence="1">
    <location>
        <begin position="39"/>
        <end position="59"/>
    </location>
</feature>
<feature type="transmembrane region" description="Helical" evidence="1">
    <location>
        <begin position="12"/>
        <end position="33"/>
    </location>
</feature>
<reference evidence="2 3" key="1">
    <citation type="submission" date="2015-02" db="EMBL/GenBank/DDBJ databases">
        <authorList>
            <person name="Ju K.-S."/>
            <person name="Doroghazi J.R."/>
            <person name="Metcalf W."/>
        </authorList>
    </citation>
    <scope>NUCLEOTIDE SEQUENCE [LARGE SCALE GENOMIC DNA]</scope>
    <source>
        <strain evidence="2 3">ATCC 31215</strain>
    </source>
</reference>
<comment type="caution">
    <text evidence="2">The sequence shown here is derived from an EMBL/GenBank/DDBJ whole genome shotgun (WGS) entry which is preliminary data.</text>
</comment>
<sequence>MNELVYRGKDLLRPSVFLTVLGLLLVEALVAGLKFGPVGVAWAVGLTVAILAPSFFYTYRSWSSVGPAGITICWGGGKGRTYPWHEIRWIDVRETKNRGNTSYAVRFYVTGGRRRTLPGLMHSPVYPNPDFGAHFQRVVQWWEFSTDPAVRVQPPRTLRDKVSPQALGALLAVLIVVGVTLGVVLSHSG</sequence>
<dbReference type="AlphaFoldDB" id="A0A0F2TA92"/>
<keyword evidence="3" id="KW-1185">Reference proteome</keyword>
<organism evidence="2 3">
    <name type="scientific">Streptomyces rubellomurinus (strain ATCC 31215)</name>
    <dbReference type="NCBI Taxonomy" id="359131"/>
    <lineage>
        <taxon>Bacteria</taxon>
        <taxon>Bacillati</taxon>
        <taxon>Actinomycetota</taxon>
        <taxon>Actinomycetes</taxon>
        <taxon>Kitasatosporales</taxon>
        <taxon>Streptomycetaceae</taxon>
        <taxon>Streptomyces</taxon>
    </lineage>
</organism>
<evidence type="ECO:0008006" key="4">
    <source>
        <dbReference type="Google" id="ProtNLM"/>
    </source>
</evidence>